<dbReference type="InterPro" id="IPR032524">
    <property type="entry name" value="ABC_tran_C"/>
</dbReference>
<dbReference type="PROSITE" id="PS00211">
    <property type="entry name" value="ABC_TRANSPORTER_1"/>
    <property type="match status" value="2"/>
</dbReference>
<keyword evidence="4" id="KW-0175">Coiled coil</keyword>
<dbReference type="InterPro" id="IPR003439">
    <property type="entry name" value="ABC_transporter-like_ATP-bd"/>
</dbReference>
<dbReference type="FunFam" id="3.40.50.300:FF:000309">
    <property type="entry name" value="ABC transporter ATP-binding protein"/>
    <property type="match status" value="1"/>
</dbReference>
<dbReference type="SUPFAM" id="SSF52540">
    <property type="entry name" value="P-loop containing nucleoside triphosphate hydrolases"/>
    <property type="match status" value="2"/>
</dbReference>
<evidence type="ECO:0000256" key="3">
    <source>
        <dbReference type="ARBA" id="ARBA00022840"/>
    </source>
</evidence>
<keyword evidence="2" id="KW-0547">Nucleotide-binding</keyword>
<dbReference type="InterPro" id="IPR027417">
    <property type="entry name" value="P-loop_NTPase"/>
</dbReference>
<dbReference type="Pfam" id="PF00005">
    <property type="entry name" value="ABC_tran"/>
    <property type="match status" value="2"/>
</dbReference>
<dbReference type="AlphaFoldDB" id="A0A6A7K5X5"/>
<feature type="domain" description="ABC transporter" evidence="5">
    <location>
        <begin position="2"/>
        <end position="255"/>
    </location>
</feature>
<dbReference type="InterPro" id="IPR032781">
    <property type="entry name" value="ABC_tran_Xtn"/>
</dbReference>
<proteinExistence type="predicted"/>
<name>A0A6A7K5X5_9FIRM</name>
<protein>
    <submittedName>
        <fullName evidence="6">ATP-binding cassette domain-containing protein</fullName>
    </submittedName>
</protein>
<gene>
    <name evidence="6" type="ORF">GC105_03675</name>
</gene>
<dbReference type="Proteomes" id="UP000440004">
    <property type="component" value="Unassembled WGS sequence"/>
</dbReference>
<dbReference type="GO" id="GO:0003677">
    <property type="term" value="F:DNA binding"/>
    <property type="evidence" value="ECO:0007669"/>
    <property type="project" value="InterPro"/>
</dbReference>
<dbReference type="InterPro" id="IPR017871">
    <property type="entry name" value="ABC_transporter-like_CS"/>
</dbReference>
<dbReference type="PANTHER" id="PTHR42855">
    <property type="entry name" value="ABC TRANSPORTER ATP-BINDING SUBUNIT"/>
    <property type="match status" value="1"/>
</dbReference>
<dbReference type="RefSeq" id="WP_152801822.1">
    <property type="nucleotide sequence ID" value="NZ_WHNX01000004.1"/>
</dbReference>
<evidence type="ECO:0000313" key="6">
    <source>
        <dbReference type="EMBL" id="MPW24889.1"/>
    </source>
</evidence>
<dbReference type="PANTHER" id="PTHR42855:SF2">
    <property type="entry name" value="DRUG RESISTANCE ABC TRANSPORTER,ATP-BINDING PROTEIN"/>
    <property type="match status" value="1"/>
</dbReference>
<dbReference type="Gene3D" id="1.10.287.380">
    <property type="entry name" value="Valyl-tRNA synthetase, C-terminal domain"/>
    <property type="match status" value="1"/>
</dbReference>
<evidence type="ECO:0000256" key="2">
    <source>
        <dbReference type="ARBA" id="ARBA00022741"/>
    </source>
</evidence>
<comment type="caution">
    <text evidence="6">The sequence shown here is derived from an EMBL/GenBank/DDBJ whole genome shotgun (WGS) entry which is preliminary data.</text>
</comment>
<dbReference type="InterPro" id="IPR037118">
    <property type="entry name" value="Val-tRNA_synth_C_sf"/>
</dbReference>
<accession>A0A6A7K5X5</accession>
<sequence length="638" mass="74014">MLTCNSITKSFGITLILENITFKIDRNDRIGIVGRNGSGKSTLFKILTNNLEFDSGEININKNISIGYLSQNLDLNEDNNIYHEMLHVFQDLLAVEKEMHKYQELMSISKDLDPIMNKYSILVETFENQGGYEVQSRIRGVLNGLGFNDEDQQKKIKELSGGQKTRVALGKLLLLRPELFLLDEPTNYLDMNAIHWLENYLDSYNGALVIISHDRYFLDALVNKTFEIENNKLTQYSGNYTQYLQRKKENLETSLHHYDIQQKEIQRQQEIIKRFKQYNREKSIKRAESREKMLEKIDILEKPMDFHKKAQIRFEPQVTSGKVVLDAIHLKKSFDKNMLFQNVNFNILRGEKVGIIGANGTGKTTLLNIIKGDIVQDEGEVIYGHNVNIGFFHQEHEDLIRDNDILTEVWQASSSAKEGEIRSFLAAFMFTGEDVYKKIHSLSGGEISRVSLAKLMLSKSNLLLMDEPTNHLDMETKDILENALENYTGTVLLISHDRYFLNRVVDKLLVLDNNGITIFQGNYDYYLNKIDEARMIEEESTIDTKMTKTQLTNLRKKENIEKQKLKELKKEISDLESLISTLETQIKEIEELMCKENFYEDFDNSTNITNQYDKIKEDLDNIINLWAEKQSTLEILEN</sequence>
<dbReference type="CDD" id="cd03221">
    <property type="entry name" value="ABCF_EF-3"/>
    <property type="match status" value="2"/>
</dbReference>
<feature type="coiled-coil region" evidence="4">
    <location>
        <begin position="548"/>
        <end position="595"/>
    </location>
</feature>
<dbReference type="EMBL" id="WHNX01000004">
    <property type="protein sequence ID" value="MPW24889.1"/>
    <property type="molecule type" value="Genomic_DNA"/>
</dbReference>
<dbReference type="Pfam" id="PF12848">
    <property type="entry name" value="ABC_tran_Xtn"/>
    <property type="match status" value="1"/>
</dbReference>
<dbReference type="Pfam" id="PF16326">
    <property type="entry name" value="ABC_tran_CTD"/>
    <property type="match status" value="1"/>
</dbReference>
<keyword evidence="7" id="KW-1185">Reference proteome</keyword>
<dbReference type="PROSITE" id="PS50893">
    <property type="entry name" value="ABC_TRANSPORTER_2"/>
    <property type="match status" value="2"/>
</dbReference>
<dbReference type="SMART" id="SM00382">
    <property type="entry name" value="AAA"/>
    <property type="match status" value="2"/>
</dbReference>
<dbReference type="GO" id="GO:0005524">
    <property type="term" value="F:ATP binding"/>
    <property type="evidence" value="ECO:0007669"/>
    <property type="project" value="UniProtKB-KW"/>
</dbReference>
<evidence type="ECO:0000256" key="4">
    <source>
        <dbReference type="SAM" id="Coils"/>
    </source>
</evidence>
<reference evidence="6 7" key="1">
    <citation type="submission" date="2019-10" db="EMBL/GenBank/DDBJ databases">
        <title>Alkalibaculum tamaniensis sp.nov., a new alkaliphilic acetogen, isolated on methoxylated aromatics from a mud volcano.</title>
        <authorList>
            <person name="Khomyakova M.A."/>
            <person name="Merkel A.Y."/>
            <person name="Bonch-Osmolovskaya E.A."/>
            <person name="Slobodkin A.I."/>
        </authorList>
    </citation>
    <scope>NUCLEOTIDE SEQUENCE [LARGE SCALE GENOMIC DNA]</scope>
    <source>
        <strain evidence="6 7">M08DMB</strain>
    </source>
</reference>
<feature type="domain" description="ABC transporter" evidence="5">
    <location>
        <begin position="325"/>
        <end position="538"/>
    </location>
</feature>
<dbReference type="FunFam" id="3.40.50.300:FF:000011">
    <property type="entry name" value="Putative ABC transporter ATP-binding component"/>
    <property type="match status" value="1"/>
</dbReference>
<evidence type="ECO:0000313" key="7">
    <source>
        <dbReference type="Proteomes" id="UP000440004"/>
    </source>
</evidence>
<dbReference type="GO" id="GO:0016887">
    <property type="term" value="F:ATP hydrolysis activity"/>
    <property type="evidence" value="ECO:0007669"/>
    <property type="project" value="InterPro"/>
</dbReference>
<organism evidence="6 7">
    <name type="scientific">Alkalibaculum sporogenes</name>
    <dbReference type="NCBI Taxonomy" id="2655001"/>
    <lineage>
        <taxon>Bacteria</taxon>
        <taxon>Bacillati</taxon>
        <taxon>Bacillota</taxon>
        <taxon>Clostridia</taxon>
        <taxon>Eubacteriales</taxon>
        <taxon>Eubacteriaceae</taxon>
        <taxon>Alkalibaculum</taxon>
    </lineage>
</organism>
<dbReference type="InterPro" id="IPR051309">
    <property type="entry name" value="ABCF_ATPase"/>
</dbReference>
<dbReference type="InterPro" id="IPR003593">
    <property type="entry name" value="AAA+_ATPase"/>
</dbReference>
<keyword evidence="1" id="KW-0677">Repeat</keyword>
<keyword evidence="3 6" id="KW-0067">ATP-binding</keyword>
<evidence type="ECO:0000259" key="5">
    <source>
        <dbReference type="PROSITE" id="PS50893"/>
    </source>
</evidence>
<dbReference type="Gene3D" id="3.40.50.300">
    <property type="entry name" value="P-loop containing nucleotide triphosphate hydrolases"/>
    <property type="match status" value="2"/>
</dbReference>
<evidence type="ECO:0000256" key="1">
    <source>
        <dbReference type="ARBA" id="ARBA00022737"/>
    </source>
</evidence>